<accession>A0A7C3YFB1</accession>
<keyword evidence="5 6" id="KW-0472">Membrane</keyword>
<dbReference type="EMBL" id="DRUC01000029">
    <property type="protein sequence ID" value="HHF47921.1"/>
    <property type="molecule type" value="Genomic_DNA"/>
</dbReference>
<dbReference type="GO" id="GO:0006865">
    <property type="term" value="P:amino acid transport"/>
    <property type="evidence" value="ECO:0007669"/>
    <property type="project" value="InterPro"/>
</dbReference>
<feature type="transmembrane region" description="Helical" evidence="6">
    <location>
        <begin position="109"/>
        <end position="128"/>
    </location>
</feature>
<dbReference type="GO" id="GO:0005886">
    <property type="term" value="C:plasma membrane"/>
    <property type="evidence" value="ECO:0007669"/>
    <property type="project" value="UniProtKB-SubCell"/>
</dbReference>
<evidence type="ECO:0000256" key="3">
    <source>
        <dbReference type="ARBA" id="ARBA00022692"/>
    </source>
</evidence>
<feature type="transmembrane region" description="Helical" evidence="6">
    <location>
        <begin position="6"/>
        <end position="32"/>
    </location>
</feature>
<gene>
    <name evidence="9" type="ORF">ENL48_01585</name>
    <name evidence="8" type="ORF">ENT89_06695</name>
    <name evidence="7" type="ORF">ENX77_07400</name>
</gene>
<protein>
    <submittedName>
        <fullName evidence="7">Lysine transporter LysE</fullName>
    </submittedName>
</protein>
<feature type="transmembrane region" description="Helical" evidence="6">
    <location>
        <begin position="39"/>
        <end position="63"/>
    </location>
</feature>
<dbReference type="PANTHER" id="PTHR38825:SF1">
    <property type="entry name" value="TRANSPORTER, LYSE FAMILY"/>
    <property type="match status" value="1"/>
</dbReference>
<evidence type="ECO:0000256" key="6">
    <source>
        <dbReference type="SAM" id="Phobius"/>
    </source>
</evidence>
<dbReference type="AlphaFoldDB" id="A0A7C3YFB1"/>
<dbReference type="Pfam" id="PF01810">
    <property type="entry name" value="LysE"/>
    <property type="match status" value="1"/>
</dbReference>
<evidence type="ECO:0000313" key="8">
    <source>
        <dbReference type="EMBL" id="HGU59818.1"/>
    </source>
</evidence>
<reference evidence="7" key="1">
    <citation type="journal article" date="2020" name="mSystems">
        <title>Genome- and Community-Level Interaction Insights into Carbon Utilization and Element Cycling Functions of Hydrothermarchaeota in Hydrothermal Sediment.</title>
        <authorList>
            <person name="Zhou Z."/>
            <person name="Liu Y."/>
            <person name="Xu W."/>
            <person name="Pan J."/>
            <person name="Luo Z.H."/>
            <person name="Li M."/>
        </authorList>
    </citation>
    <scope>NUCLEOTIDE SEQUENCE [LARGE SCALE GENOMIC DNA]</scope>
    <source>
        <strain evidence="9">SpSt-10</strain>
        <strain evidence="8">SpSt-62</strain>
        <strain evidence="7">SpSt-97</strain>
    </source>
</reference>
<feature type="transmembrane region" description="Helical" evidence="6">
    <location>
        <begin position="69"/>
        <end position="88"/>
    </location>
</feature>
<evidence type="ECO:0000256" key="5">
    <source>
        <dbReference type="ARBA" id="ARBA00023136"/>
    </source>
</evidence>
<feature type="transmembrane region" description="Helical" evidence="6">
    <location>
        <begin position="140"/>
        <end position="165"/>
    </location>
</feature>
<evidence type="ECO:0000256" key="4">
    <source>
        <dbReference type="ARBA" id="ARBA00022989"/>
    </source>
</evidence>
<keyword evidence="2" id="KW-1003">Cell membrane</keyword>
<organism evidence="7">
    <name type="scientific">Geoglobus ahangari</name>
    <dbReference type="NCBI Taxonomy" id="113653"/>
    <lineage>
        <taxon>Archaea</taxon>
        <taxon>Methanobacteriati</taxon>
        <taxon>Methanobacteriota</taxon>
        <taxon>Archaeoglobi</taxon>
        <taxon>Archaeoglobales</taxon>
        <taxon>Archaeoglobaceae</taxon>
        <taxon>Geoglobus</taxon>
    </lineage>
</organism>
<keyword evidence="3 6" id="KW-0812">Transmembrane</keyword>
<sequence length="209" mass="22597">MELGFIIKVALISSSGALAPGPLTAATAAVGIKHGWKGGLWVSIGHLIVELPLVILIGLGVIAILTNDVVTQTLSLVGGIFLIFFAYLTAKDAINVKSIEASSISKSPLLIGISLSALNPFFIAWWVGIGSPLVMEALRYWGLAGIWILYVAHVWLDFAWLTGLARVTSLSRFSLRIYRILLITLALLVAMFGIDFVYYAFQGNHLLPF</sequence>
<dbReference type="PANTHER" id="PTHR38825">
    <property type="entry name" value="LYSINE EXPORTER PROTEIN (LYSE/YGGA)"/>
    <property type="match status" value="1"/>
</dbReference>
<evidence type="ECO:0000256" key="2">
    <source>
        <dbReference type="ARBA" id="ARBA00022475"/>
    </source>
</evidence>
<proteinExistence type="predicted"/>
<dbReference type="EMBL" id="DTAK01000049">
    <property type="protein sequence ID" value="HGU59818.1"/>
    <property type="molecule type" value="Genomic_DNA"/>
</dbReference>
<evidence type="ECO:0000256" key="1">
    <source>
        <dbReference type="ARBA" id="ARBA00004651"/>
    </source>
</evidence>
<evidence type="ECO:0000313" key="7">
    <source>
        <dbReference type="EMBL" id="HGE66918.1"/>
    </source>
</evidence>
<keyword evidence="4 6" id="KW-1133">Transmembrane helix</keyword>
<feature type="transmembrane region" description="Helical" evidence="6">
    <location>
        <begin position="177"/>
        <end position="201"/>
    </location>
</feature>
<dbReference type="InterPro" id="IPR001123">
    <property type="entry name" value="LeuE-type"/>
</dbReference>
<evidence type="ECO:0000313" key="9">
    <source>
        <dbReference type="EMBL" id="HHF47921.1"/>
    </source>
</evidence>
<dbReference type="EMBL" id="DTPI01000033">
    <property type="protein sequence ID" value="HGE66918.1"/>
    <property type="molecule type" value="Genomic_DNA"/>
</dbReference>
<name>A0A7C3YFB1_9EURY</name>
<comment type="subcellular location">
    <subcellularLocation>
        <location evidence="1">Cell membrane</location>
        <topology evidence="1">Multi-pass membrane protein</topology>
    </subcellularLocation>
</comment>
<comment type="caution">
    <text evidence="7">The sequence shown here is derived from an EMBL/GenBank/DDBJ whole genome shotgun (WGS) entry which is preliminary data.</text>
</comment>